<gene>
    <name evidence="1" type="ORF">GCM10010226_92340</name>
</gene>
<dbReference type="Proteomes" id="UP000646776">
    <property type="component" value="Unassembled WGS sequence"/>
</dbReference>
<protein>
    <submittedName>
        <fullName evidence="1">Uncharacterized protein</fullName>
    </submittedName>
</protein>
<sequence length="82" mass="9100">MLSNLGYASAHKVGVTAGRVSQSGRYRPTSPVKDWREVPPGAELQFVVPAHLAHTNSAVLMVAWREGTKPTTRHRQQQWPIV</sequence>
<name>A0A918M144_9ACTN</name>
<evidence type="ECO:0000313" key="2">
    <source>
        <dbReference type="Proteomes" id="UP000646776"/>
    </source>
</evidence>
<accession>A0A918M144</accession>
<organism evidence="1 2">
    <name type="scientific">Streptomyces phaeofaciens</name>
    <dbReference type="NCBI Taxonomy" id="68254"/>
    <lineage>
        <taxon>Bacteria</taxon>
        <taxon>Bacillati</taxon>
        <taxon>Actinomycetota</taxon>
        <taxon>Actinomycetes</taxon>
        <taxon>Kitasatosporales</taxon>
        <taxon>Streptomycetaceae</taxon>
        <taxon>Streptomyces</taxon>
    </lineage>
</organism>
<evidence type="ECO:0000313" key="1">
    <source>
        <dbReference type="EMBL" id="GGU01256.1"/>
    </source>
</evidence>
<keyword evidence="2" id="KW-1185">Reference proteome</keyword>
<proteinExistence type="predicted"/>
<reference evidence="1" key="2">
    <citation type="submission" date="2020-09" db="EMBL/GenBank/DDBJ databases">
        <authorList>
            <person name="Sun Q."/>
            <person name="Ohkuma M."/>
        </authorList>
    </citation>
    <scope>NUCLEOTIDE SEQUENCE</scope>
    <source>
        <strain evidence="1">JCM 4125</strain>
    </source>
</reference>
<dbReference type="AlphaFoldDB" id="A0A918M144"/>
<comment type="caution">
    <text evidence="1">The sequence shown here is derived from an EMBL/GenBank/DDBJ whole genome shotgun (WGS) entry which is preliminary data.</text>
</comment>
<dbReference type="EMBL" id="BMSA01000076">
    <property type="protein sequence ID" value="GGU01256.1"/>
    <property type="molecule type" value="Genomic_DNA"/>
</dbReference>
<reference evidence="1" key="1">
    <citation type="journal article" date="2014" name="Int. J. Syst. Evol. Microbiol.">
        <title>Complete genome sequence of Corynebacterium casei LMG S-19264T (=DSM 44701T), isolated from a smear-ripened cheese.</title>
        <authorList>
            <consortium name="US DOE Joint Genome Institute (JGI-PGF)"/>
            <person name="Walter F."/>
            <person name="Albersmeier A."/>
            <person name="Kalinowski J."/>
            <person name="Ruckert C."/>
        </authorList>
    </citation>
    <scope>NUCLEOTIDE SEQUENCE</scope>
    <source>
        <strain evidence="1">JCM 4125</strain>
    </source>
</reference>